<dbReference type="PIRSF" id="PIRSF000390">
    <property type="entry name" value="PLP_StrS"/>
    <property type="match status" value="1"/>
</dbReference>
<evidence type="ECO:0000256" key="3">
    <source>
        <dbReference type="PIRSR" id="PIRSR000390-1"/>
    </source>
</evidence>
<feature type="active site" description="Proton acceptor" evidence="3">
    <location>
        <position position="212"/>
    </location>
</feature>
<sequence>MIPDLAADVQQHGSKVIYTYEWGTGMETVRMLNLQRQYDSLRDGIGKAIESVLQHQHFILGPEVAALEKEMAEYCNVGYAVGVASGTDALLLSLKAAGVGPGDEVIVPAFTFVATSDTVSLLGATPVFADIDPITYTMNPELLESLVTPATKAVIAVHLYGQAADITAISAFATKFGLALIGDTAQALGARYDGAPVCSFGDYGCISFFPSKNLGAYGDGGMIVTRDAEKAQYLRMARAHGSAKKYRSEFLGWNSRLDELQAALLRVKLPHLDTWNTKRAERAARYSEGLADVEEIVLPQAAPGRTHVFHQYTIRVPQRDALQQLLKEQGIESAVHYPIPLHRQPMYAELGYEEGSLPEAERAAREVLSLPIYPELRDDEVDRVVSAIKQAVSTLKPESAPVVAELV</sequence>
<dbReference type="PANTHER" id="PTHR30244">
    <property type="entry name" value="TRANSAMINASE"/>
    <property type="match status" value="1"/>
</dbReference>
<dbReference type="GO" id="GO:0030170">
    <property type="term" value="F:pyridoxal phosphate binding"/>
    <property type="evidence" value="ECO:0007669"/>
    <property type="project" value="UniProtKB-ARBA"/>
</dbReference>
<evidence type="ECO:0000256" key="4">
    <source>
        <dbReference type="PIRSR" id="PIRSR000390-2"/>
    </source>
</evidence>
<evidence type="ECO:0000313" key="6">
    <source>
        <dbReference type="EMBL" id="SDF30678.1"/>
    </source>
</evidence>
<dbReference type="EMBL" id="LT629690">
    <property type="protein sequence ID" value="SDF30678.1"/>
    <property type="molecule type" value="Genomic_DNA"/>
</dbReference>
<organism evidence="6 7">
    <name type="scientific">Terriglobus roseus</name>
    <dbReference type="NCBI Taxonomy" id="392734"/>
    <lineage>
        <taxon>Bacteria</taxon>
        <taxon>Pseudomonadati</taxon>
        <taxon>Acidobacteriota</taxon>
        <taxon>Terriglobia</taxon>
        <taxon>Terriglobales</taxon>
        <taxon>Acidobacteriaceae</taxon>
        <taxon>Terriglobus</taxon>
    </lineage>
</organism>
<dbReference type="SUPFAM" id="SSF53383">
    <property type="entry name" value="PLP-dependent transferases"/>
    <property type="match status" value="1"/>
</dbReference>
<dbReference type="Pfam" id="PF01041">
    <property type="entry name" value="DegT_DnrJ_EryC1"/>
    <property type="match status" value="1"/>
</dbReference>
<evidence type="ECO:0000256" key="1">
    <source>
        <dbReference type="ARBA" id="ARBA00022898"/>
    </source>
</evidence>
<dbReference type="InterPro" id="IPR015422">
    <property type="entry name" value="PyrdxlP-dep_Trfase_small"/>
</dbReference>
<reference evidence="6 7" key="1">
    <citation type="submission" date="2016-10" db="EMBL/GenBank/DDBJ databases">
        <authorList>
            <person name="de Groot N.N."/>
        </authorList>
    </citation>
    <scope>NUCLEOTIDE SEQUENCE [LARGE SCALE GENOMIC DNA]</scope>
    <source>
        <strain evidence="6 7">GAS232</strain>
    </source>
</reference>
<dbReference type="GO" id="GO:0008483">
    <property type="term" value="F:transaminase activity"/>
    <property type="evidence" value="ECO:0007669"/>
    <property type="project" value="TreeGrafter"/>
</dbReference>
<dbReference type="FunFam" id="3.40.640.10:FF:000089">
    <property type="entry name" value="Aminotransferase, DegT/DnrJ/EryC1/StrS family"/>
    <property type="match status" value="1"/>
</dbReference>
<dbReference type="Proteomes" id="UP000182427">
    <property type="component" value="Chromosome I"/>
</dbReference>
<dbReference type="CDD" id="cd00616">
    <property type="entry name" value="AHBA_syn"/>
    <property type="match status" value="1"/>
</dbReference>
<dbReference type="GO" id="GO:0000271">
    <property type="term" value="P:polysaccharide biosynthetic process"/>
    <property type="evidence" value="ECO:0007669"/>
    <property type="project" value="TreeGrafter"/>
</dbReference>
<evidence type="ECO:0000256" key="2">
    <source>
        <dbReference type="ARBA" id="ARBA00037999"/>
    </source>
</evidence>
<dbReference type="AlphaFoldDB" id="A0A1G7K067"/>
<dbReference type="RefSeq" id="WP_231966852.1">
    <property type="nucleotide sequence ID" value="NZ_LT629690.1"/>
</dbReference>
<dbReference type="PANTHER" id="PTHR30244:SF36">
    <property type="entry name" value="3-OXO-GLUCOSE-6-PHOSPHATE:GLUTAMATE AMINOTRANSFERASE"/>
    <property type="match status" value="1"/>
</dbReference>
<dbReference type="Gene3D" id="3.40.640.10">
    <property type="entry name" value="Type I PLP-dependent aspartate aminotransferase-like (Major domain)"/>
    <property type="match status" value="1"/>
</dbReference>
<comment type="similarity">
    <text evidence="2 5">Belongs to the DegT/DnrJ/EryC1 family.</text>
</comment>
<evidence type="ECO:0000256" key="5">
    <source>
        <dbReference type="RuleBase" id="RU004508"/>
    </source>
</evidence>
<dbReference type="InterPro" id="IPR000653">
    <property type="entry name" value="DegT/StrS_aminotransferase"/>
</dbReference>
<proteinExistence type="inferred from homology"/>
<keyword evidence="1 4" id="KW-0663">Pyridoxal phosphate</keyword>
<keyword evidence="7" id="KW-1185">Reference proteome</keyword>
<protein>
    <submittedName>
        <fullName evidence="6">dTDP-4-amino-4,6-dideoxygalactose transaminase</fullName>
    </submittedName>
</protein>
<name>A0A1G7K067_9BACT</name>
<dbReference type="Gene3D" id="3.90.1150.10">
    <property type="entry name" value="Aspartate Aminotransferase, domain 1"/>
    <property type="match status" value="1"/>
</dbReference>
<dbReference type="InterPro" id="IPR015424">
    <property type="entry name" value="PyrdxlP-dep_Trfase"/>
</dbReference>
<evidence type="ECO:0000313" key="7">
    <source>
        <dbReference type="Proteomes" id="UP000182427"/>
    </source>
</evidence>
<gene>
    <name evidence="6" type="ORF">SAMN05444167_2014</name>
</gene>
<dbReference type="InterPro" id="IPR015421">
    <property type="entry name" value="PyrdxlP-dep_Trfase_major"/>
</dbReference>
<feature type="modified residue" description="N6-(pyridoxal phosphate)lysine" evidence="4">
    <location>
        <position position="212"/>
    </location>
</feature>
<accession>A0A1G7K067</accession>